<keyword evidence="2" id="KW-1185">Reference proteome</keyword>
<reference evidence="1" key="2">
    <citation type="submission" date="2023-02" db="EMBL/GenBank/DDBJ databases">
        <title>'Rhodoalgimonas zhirmunskyi' gen. nov., isolated from a red alga.</title>
        <authorList>
            <person name="Nedashkovskaya O.I."/>
            <person name="Otstavnykh N.Y."/>
            <person name="Bystritskaya E.P."/>
            <person name="Balabanova L.A."/>
            <person name="Isaeva M.P."/>
        </authorList>
    </citation>
    <scope>NUCLEOTIDE SEQUENCE</scope>
    <source>
        <strain evidence="1">KCTC 52189</strain>
    </source>
</reference>
<dbReference type="PANTHER" id="PTHR13061:SF29">
    <property type="entry name" value="GAMMA CARBONIC ANHYDRASE-LIKE 1, MITOCHONDRIAL-RELATED"/>
    <property type="match status" value="1"/>
</dbReference>
<comment type="caution">
    <text evidence="1">The sequence shown here is derived from an EMBL/GenBank/DDBJ whole genome shotgun (WGS) entry which is preliminary data.</text>
</comment>
<accession>A0AAE3WAI2</accession>
<evidence type="ECO:0000313" key="1">
    <source>
        <dbReference type="EMBL" id="MDQ2089069.1"/>
    </source>
</evidence>
<dbReference type="InterPro" id="IPR047324">
    <property type="entry name" value="LbH_gamma_CA-like"/>
</dbReference>
<dbReference type="SUPFAM" id="SSF51161">
    <property type="entry name" value="Trimeric LpxA-like enzymes"/>
    <property type="match status" value="1"/>
</dbReference>
<dbReference type="InterPro" id="IPR001451">
    <property type="entry name" value="Hexapep"/>
</dbReference>
<gene>
    <name evidence="1" type="ORF">NO357_04040</name>
</gene>
<reference evidence="1" key="1">
    <citation type="submission" date="2022-07" db="EMBL/GenBank/DDBJ databases">
        <authorList>
            <person name="Otstavnykh N."/>
            <person name="Isaeva M."/>
            <person name="Bystritskaya E."/>
        </authorList>
    </citation>
    <scope>NUCLEOTIDE SEQUENCE</scope>
    <source>
        <strain evidence="1">KCTC 52189</strain>
    </source>
</reference>
<dbReference type="CDD" id="cd04645">
    <property type="entry name" value="LbH_gamma_CA_like"/>
    <property type="match status" value="1"/>
</dbReference>
<dbReference type="InterPro" id="IPR050484">
    <property type="entry name" value="Transf_Hexapept/Carb_Anhydrase"/>
</dbReference>
<protein>
    <submittedName>
        <fullName evidence="1">Gamma carbonic anhydrase family protein</fullName>
    </submittedName>
</protein>
<sequence length="183" mass="19756">MPHLGPEVTVDDPAFIHDTALIHGKVWLGPGSSVWPHVVMRAEMHEIRIGARSNIQDFVMIHVGSFTPTIVGEDCSITHHVTLHGCEIGDRCLIGINATIMDGAKIGANSIVAGHSIVTENAEFPENSIIAGVPAKLVATRDNAAKNLGNARFYEMNARNYAAGRDRLSEDQLHALASMFEPT</sequence>
<dbReference type="Gene3D" id="2.160.10.10">
    <property type="entry name" value="Hexapeptide repeat proteins"/>
    <property type="match status" value="1"/>
</dbReference>
<dbReference type="RefSeq" id="WP_306734320.1">
    <property type="nucleotide sequence ID" value="NZ_JANHAX010000001.1"/>
</dbReference>
<dbReference type="InterPro" id="IPR011004">
    <property type="entry name" value="Trimer_LpxA-like_sf"/>
</dbReference>
<evidence type="ECO:0000313" key="2">
    <source>
        <dbReference type="Proteomes" id="UP001226762"/>
    </source>
</evidence>
<dbReference type="AlphaFoldDB" id="A0AAE3WAI2"/>
<dbReference type="EMBL" id="JANHAX010000001">
    <property type="protein sequence ID" value="MDQ2089069.1"/>
    <property type="molecule type" value="Genomic_DNA"/>
</dbReference>
<organism evidence="1 2">
    <name type="scientific">Marimonas arenosa</name>
    <dbReference type="NCBI Taxonomy" id="1795305"/>
    <lineage>
        <taxon>Bacteria</taxon>
        <taxon>Pseudomonadati</taxon>
        <taxon>Pseudomonadota</taxon>
        <taxon>Alphaproteobacteria</taxon>
        <taxon>Rhodobacterales</taxon>
        <taxon>Paracoccaceae</taxon>
        <taxon>Marimonas</taxon>
    </lineage>
</organism>
<dbReference type="Pfam" id="PF00132">
    <property type="entry name" value="Hexapep"/>
    <property type="match status" value="1"/>
</dbReference>
<dbReference type="PANTHER" id="PTHR13061">
    <property type="entry name" value="DYNACTIN SUBUNIT P25"/>
    <property type="match status" value="1"/>
</dbReference>
<proteinExistence type="predicted"/>
<name>A0AAE3WAI2_9RHOB</name>
<dbReference type="Proteomes" id="UP001226762">
    <property type="component" value="Unassembled WGS sequence"/>
</dbReference>